<dbReference type="Pfam" id="PF14069">
    <property type="entry name" value="SpoVIF"/>
    <property type="match status" value="1"/>
</dbReference>
<comment type="caution">
    <text evidence="1">The sequence shown here is derived from an EMBL/GenBank/DDBJ whole genome shotgun (WGS) entry which is preliminary data.</text>
</comment>
<accession>A0A5C8P3I0</accession>
<organism evidence="1 2">
    <name type="scientific">Cerasibacillus terrae</name>
    <dbReference type="NCBI Taxonomy" id="2498845"/>
    <lineage>
        <taxon>Bacteria</taxon>
        <taxon>Bacillati</taxon>
        <taxon>Bacillota</taxon>
        <taxon>Bacilli</taxon>
        <taxon>Bacillales</taxon>
        <taxon>Bacillaceae</taxon>
        <taxon>Cerasibacillus</taxon>
    </lineage>
</organism>
<dbReference type="AlphaFoldDB" id="A0A5C8P3I0"/>
<evidence type="ECO:0000313" key="1">
    <source>
        <dbReference type="EMBL" id="TXL67864.1"/>
    </source>
</evidence>
<sequence length="96" mass="11142">MLNEKYKEEKCVKKENPFDKIQQKTNLNPSEIYKVADSMKSADFSDESTVRNLVKRLSKLANKPLSKEMEDKIVQSVTSNNMPLDMQSLNKFLKNK</sequence>
<protein>
    <submittedName>
        <fullName evidence="1">Stage VI sporulation protein F</fullName>
    </submittedName>
</protein>
<reference evidence="1 2" key="1">
    <citation type="submission" date="2019-06" db="EMBL/GenBank/DDBJ databases">
        <title>Cerasibacillus sp. nov., isolated from maize field.</title>
        <authorList>
            <person name="Lin S.-Y."/>
            <person name="Tsai C.-F."/>
            <person name="Young C.-C."/>
        </authorList>
    </citation>
    <scope>NUCLEOTIDE SEQUENCE [LARGE SCALE GENOMIC DNA]</scope>
    <source>
        <strain evidence="1 2">CC-CFT480</strain>
    </source>
</reference>
<dbReference type="InterPro" id="IPR025942">
    <property type="entry name" value="SpoVIF"/>
</dbReference>
<dbReference type="OrthoDB" id="2474248at2"/>
<dbReference type="Proteomes" id="UP000321574">
    <property type="component" value="Unassembled WGS sequence"/>
</dbReference>
<name>A0A5C8P3I0_9BACI</name>
<proteinExistence type="predicted"/>
<keyword evidence="2" id="KW-1185">Reference proteome</keyword>
<dbReference type="EMBL" id="VDUW01000001">
    <property type="protein sequence ID" value="TXL67864.1"/>
    <property type="molecule type" value="Genomic_DNA"/>
</dbReference>
<gene>
    <name evidence="1" type="ORF">FHP05_02250</name>
</gene>
<evidence type="ECO:0000313" key="2">
    <source>
        <dbReference type="Proteomes" id="UP000321574"/>
    </source>
</evidence>